<proteinExistence type="predicted"/>
<protein>
    <submittedName>
        <fullName evidence="8">ATP-grasp domain-containing protein</fullName>
    </submittedName>
    <submittedName>
        <fullName evidence="7">Phosphoribosylamine--glycine ligase</fullName>
        <ecNumber evidence="7">6.3.4.13</ecNumber>
    </submittedName>
    <submittedName>
        <fullName evidence="6">Phosphoribosylglycinamide synthetase</fullName>
    </submittedName>
</protein>
<dbReference type="Proteomes" id="UP000306697">
    <property type="component" value="Unassembled WGS sequence"/>
</dbReference>
<reference evidence="8 13" key="4">
    <citation type="submission" date="2020-05" db="EMBL/GenBank/DDBJ databases">
        <title>Draft Genome Sequence of Bifidobacterium longum subsp. Infantis BI-G201, a Commercialization Strain.</title>
        <authorList>
            <person name="Song J."/>
            <person name="Xu Y."/>
            <person name="Han D."/>
            <person name="Teng Q."/>
            <person name="Jiang D."/>
            <person name="Liu Q."/>
        </authorList>
    </citation>
    <scope>NUCLEOTIDE SEQUENCE [LARGE SCALE GENOMIC DNA]</scope>
    <source>
        <strain evidence="8 13">BI-G201</strain>
    </source>
</reference>
<dbReference type="EC" id="6.3.4.13" evidence="7"/>
<dbReference type="SUPFAM" id="SSF56059">
    <property type="entry name" value="Glutathione synthetase ATP-binding domain-like"/>
    <property type="match status" value="1"/>
</dbReference>
<dbReference type="EMBL" id="JABNND010000028">
    <property type="protein sequence ID" value="NQX51800.1"/>
    <property type="molecule type" value="Genomic_DNA"/>
</dbReference>
<dbReference type="PANTHER" id="PTHR43585:SF2">
    <property type="entry name" value="ATP-GRASP ENZYME FSQD"/>
    <property type="match status" value="1"/>
</dbReference>
<reference evidence="6 11" key="2">
    <citation type="submission" date="2014-12" db="EMBL/GenBank/DDBJ databases">
        <title>Complete genome sequence of Bifidobacterium longum subsp. infantis BT1.</title>
        <authorList>
            <person name="Kim J.F."/>
            <person name="Kwak M.-J."/>
        </authorList>
    </citation>
    <scope>NUCLEOTIDE SEQUENCE [LARGE SCALE GENOMIC DNA]</scope>
    <source>
        <strain evidence="6 11">BT1</strain>
    </source>
</reference>
<keyword evidence="7" id="KW-0560">Oxidoreductase</keyword>
<dbReference type="InterPro" id="IPR052032">
    <property type="entry name" value="ATP-dep_AA_Ligase"/>
</dbReference>
<evidence type="ECO:0000256" key="4">
    <source>
        <dbReference type="PROSITE-ProRule" id="PRU00409"/>
    </source>
</evidence>
<name>A0A0A8M0N1_BIFLI</name>
<keyword evidence="10" id="KW-1185">Reference proteome</keyword>
<evidence type="ECO:0000313" key="13">
    <source>
        <dbReference type="Proteomes" id="UP000551316"/>
    </source>
</evidence>
<dbReference type="Proteomes" id="UP000551316">
    <property type="component" value="Unassembled WGS sequence"/>
</dbReference>
<dbReference type="EMBL" id="CCWP01000013">
    <property type="protein sequence ID" value="CEE99096.1"/>
    <property type="molecule type" value="Genomic_DNA"/>
</dbReference>
<dbReference type="GO" id="GO:0016491">
    <property type="term" value="F:oxidoreductase activity"/>
    <property type="evidence" value="ECO:0007669"/>
    <property type="project" value="UniProtKB-KW"/>
</dbReference>
<keyword evidence="3 4" id="KW-0067">ATP-binding</keyword>
<evidence type="ECO:0000256" key="3">
    <source>
        <dbReference type="ARBA" id="ARBA00022840"/>
    </source>
</evidence>
<feature type="domain" description="ATP-grasp" evidence="5">
    <location>
        <begin position="111"/>
        <end position="309"/>
    </location>
</feature>
<evidence type="ECO:0000313" key="10">
    <source>
        <dbReference type="Proteomes" id="UP000043107"/>
    </source>
</evidence>
<evidence type="ECO:0000313" key="8">
    <source>
        <dbReference type="EMBL" id="NQX51800.1"/>
    </source>
</evidence>
<organism evidence="6 11">
    <name type="scientific">Bifidobacterium longum subsp. infantis</name>
    <dbReference type="NCBI Taxonomy" id="1682"/>
    <lineage>
        <taxon>Bacteria</taxon>
        <taxon>Bacillati</taxon>
        <taxon>Actinomycetota</taxon>
        <taxon>Actinomycetes</taxon>
        <taxon>Bifidobacteriales</taxon>
        <taxon>Bifidobacteriaceae</taxon>
        <taxon>Bifidobacterium</taxon>
    </lineage>
</organism>
<dbReference type="RefSeq" id="WP_012576908.1">
    <property type="nucleotide sequence ID" value="NZ_CALNDD010000010.1"/>
</dbReference>
<dbReference type="AlphaFoldDB" id="A0A0A8M0N1"/>
<evidence type="ECO:0000313" key="6">
    <source>
        <dbReference type="EMBL" id="ALE09538.1"/>
    </source>
</evidence>
<accession>A0A0A8M0N1</accession>
<dbReference type="InterPro" id="IPR011761">
    <property type="entry name" value="ATP-grasp"/>
</dbReference>
<keyword evidence="1 7" id="KW-0436">Ligase</keyword>
<evidence type="ECO:0000313" key="11">
    <source>
        <dbReference type="Proteomes" id="UP000067206"/>
    </source>
</evidence>
<dbReference type="Pfam" id="PF13535">
    <property type="entry name" value="ATP-grasp_4"/>
    <property type="match status" value="1"/>
</dbReference>
<dbReference type="GO" id="GO:0046872">
    <property type="term" value="F:metal ion binding"/>
    <property type="evidence" value="ECO:0007669"/>
    <property type="project" value="InterPro"/>
</dbReference>
<dbReference type="Proteomes" id="UP000067206">
    <property type="component" value="Chromosome"/>
</dbReference>
<dbReference type="PATRIC" id="fig|1682.24.peg.1481"/>
<dbReference type="GO" id="GO:0005524">
    <property type="term" value="F:ATP binding"/>
    <property type="evidence" value="ECO:0007669"/>
    <property type="project" value="UniProtKB-UniRule"/>
</dbReference>
<dbReference type="Proteomes" id="UP000043107">
    <property type="component" value="Unassembled WGS sequence"/>
</dbReference>
<evidence type="ECO:0000313" key="9">
    <source>
        <dbReference type="EMBL" id="THJ29709.1"/>
    </source>
</evidence>
<dbReference type="PROSITE" id="PS50975">
    <property type="entry name" value="ATP_GRASP"/>
    <property type="match status" value="1"/>
</dbReference>
<keyword evidence="2 4" id="KW-0547">Nucleotide-binding</keyword>
<dbReference type="PANTHER" id="PTHR43585">
    <property type="entry name" value="FUMIPYRROLE BIOSYNTHESIS PROTEIN C"/>
    <property type="match status" value="1"/>
</dbReference>
<evidence type="ECO:0000313" key="12">
    <source>
        <dbReference type="Proteomes" id="UP000306697"/>
    </source>
</evidence>
<gene>
    <name evidence="7" type="primary">purD_1</name>
    <name evidence="7" type="ORF">BLIC_c00564</name>
    <name evidence="9" type="ORF">E6L38_04785</name>
    <name evidence="8" type="ORF">HNS28_10345</name>
    <name evidence="6" type="ORF">RY67_1519</name>
</gene>
<evidence type="ECO:0000256" key="1">
    <source>
        <dbReference type="ARBA" id="ARBA00022598"/>
    </source>
</evidence>
<sequence>MMNFLMIGESAVIAKCISESDPDSVIYILHQKDSVDNTVIDISNDIHFFQYGNREELDSIICLLVQTVKFDAVIPCFENSVEDANYCAKKLCVPRIGDIGAHIFRNKLELRNFCKKYDIPQPDYIFASSRVDVKKFYANRQQSSVVIKPRTLSASEGVVRINQASEIDEKWEFCESIASLHNEKDGLLVEEFIPGAEYSCEYIVDDKQIVFRNITKKFKYENGFFVESGHQVPGIISEKAKVNIYHFMDLLVKKAKIETAALHAEWIISSDDNPFLVECAGRRPGDRIVDLISISYEMNFLWMYCMLLCGLHPVFPSISSRFSQQNYFDFQPGIVTGFSHPEALKGFQHELTCSIGDYLSEISDSSKRRGYIIIDDIDYFSLERQMNCVLSLFHINTSKE</sequence>
<dbReference type="EMBL" id="CP010411">
    <property type="protein sequence ID" value="ALE09538.1"/>
    <property type="molecule type" value="Genomic_DNA"/>
</dbReference>
<evidence type="ECO:0000259" key="5">
    <source>
        <dbReference type="PROSITE" id="PS50975"/>
    </source>
</evidence>
<evidence type="ECO:0000256" key="2">
    <source>
        <dbReference type="ARBA" id="ARBA00022741"/>
    </source>
</evidence>
<dbReference type="Gene3D" id="3.30.470.20">
    <property type="entry name" value="ATP-grasp fold, B domain"/>
    <property type="match status" value="1"/>
</dbReference>
<reference evidence="7 10" key="1">
    <citation type="submission" date="2014-09" db="EMBL/GenBank/DDBJ databases">
        <authorList>
            <person name="Bertelli C."/>
        </authorList>
    </citation>
    <scope>NUCLEOTIDE SEQUENCE [LARGE SCALE GENOMIC DNA]</scope>
    <source>
        <strain evidence="7 10">BIC1401111250</strain>
    </source>
</reference>
<dbReference type="GO" id="GO:0004637">
    <property type="term" value="F:phosphoribosylamine-glycine ligase activity"/>
    <property type="evidence" value="ECO:0007669"/>
    <property type="project" value="UniProtKB-EC"/>
</dbReference>
<dbReference type="EMBL" id="SSWL01000006">
    <property type="protein sequence ID" value="THJ29709.1"/>
    <property type="molecule type" value="Genomic_DNA"/>
</dbReference>
<reference evidence="9 12" key="3">
    <citation type="submission" date="2019-04" db="EMBL/GenBank/DDBJ databases">
        <title>Genome Announcement To Ensure Probiotic Safety of Bifidobacterium longum subsp infantis UBBI-01.</title>
        <authorList>
            <person name="Sulthana A."/>
            <person name="Lakshmi S.G."/>
            <person name="Madempudi R.S."/>
        </authorList>
    </citation>
    <scope>NUCLEOTIDE SEQUENCE [LARGE SCALE GENOMIC DNA]</scope>
    <source>
        <strain evidence="9 12">UBBI-01</strain>
    </source>
</reference>
<evidence type="ECO:0000313" key="7">
    <source>
        <dbReference type="EMBL" id="CEE99096.1"/>
    </source>
</evidence>